<evidence type="ECO:0000313" key="2">
    <source>
        <dbReference type="Proteomes" id="UP001491552"/>
    </source>
</evidence>
<keyword evidence="2" id="KW-1185">Reference proteome</keyword>
<organism evidence="1 2">
    <name type="scientific">Faecousia intestinalis</name>
    <dbReference type="NCBI Taxonomy" id="3133167"/>
    <lineage>
        <taxon>Bacteria</taxon>
        <taxon>Bacillati</taxon>
        <taxon>Bacillota</taxon>
        <taxon>Clostridia</taxon>
        <taxon>Eubacteriales</taxon>
        <taxon>Oscillospiraceae</taxon>
        <taxon>Faecousia</taxon>
    </lineage>
</organism>
<name>A0ABV1G7K6_9FIRM</name>
<reference evidence="1 2" key="1">
    <citation type="submission" date="2024-03" db="EMBL/GenBank/DDBJ databases">
        <title>Human intestinal bacterial collection.</title>
        <authorList>
            <person name="Pauvert C."/>
            <person name="Hitch T.C.A."/>
            <person name="Clavel T."/>
        </authorList>
    </citation>
    <scope>NUCLEOTIDE SEQUENCE [LARGE SCALE GENOMIC DNA]</scope>
    <source>
        <strain evidence="1 2">CLA-AA-H192</strain>
    </source>
</reference>
<gene>
    <name evidence="1" type="ORF">WMO66_09135</name>
</gene>
<accession>A0ABV1G7K6</accession>
<dbReference type="InterPro" id="IPR008323">
    <property type="entry name" value="UCP033563"/>
</dbReference>
<dbReference type="PANTHER" id="PTHR36454">
    <property type="entry name" value="LMO2823 PROTEIN"/>
    <property type="match status" value="1"/>
</dbReference>
<dbReference type="Pfam" id="PF06245">
    <property type="entry name" value="DUF1015"/>
    <property type="match status" value="1"/>
</dbReference>
<dbReference type="Proteomes" id="UP001491552">
    <property type="component" value="Unassembled WGS sequence"/>
</dbReference>
<dbReference type="RefSeq" id="WP_349136102.1">
    <property type="nucleotide sequence ID" value="NZ_JBBMFF010000229.1"/>
</dbReference>
<evidence type="ECO:0000313" key="1">
    <source>
        <dbReference type="EMBL" id="MEQ2511408.1"/>
    </source>
</evidence>
<proteinExistence type="predicted"/>
<dbReference type="PANTHER" id="PTHR36454:SF1">
    <property type="entry name" value="DUF1015 DOMAIN-CONTAINING PROTEIN"/>
    <property type="match status" value="1"/>
</dbReference>
<comment type="caution">
    <text evidence="1">The sequence shown here is derived from an EMBL/GenBank/DDBJ whole genome shotgun (WGS) entry which is preliminary data.</text>
</comment>
<protein>
    <submittedName>
        <fullName evidence="1">DUF1015 domain-containing protein</fullName>
    </submittedName>
</protein>
<sequence>MNAFLPADILFPQVDSMEKWAVIACDQFTSDPAYWERVRQHAEGSPSTINLILPEAELGTPQEAAHTALINRTMAEYLDANVFRTLKDSFVYVERTLENGSIRRGLIGMVDLDAYDYSTGSVSPIRATERTVVERIPPRMRVRREAPVELPHILMLADDHEHVLIEPIAEKKDKLEKLYDFDLMEDGGHIRGWLVDGEEAAAFNARLTDYTANVGKKYEGLKGVPMVFAVGDGNHSLATAKSCYEELKRNHPGEDLSNHPARYALVELENIHDPAQVFEPIHRVVTGCDPKALRKALESQACAEGGFPVTWYAGEESGTVLLDRSLSELAVGVLQGFLDSYLADHPGEVDYIHDDDALIALAKQPNAIGFLLPAMEKSQLFRGVIADGILPRKTFSMGHSREKRYYLEGRKIK</sequence>
<dbReference type="EMBL" id="JBBMFF010000229">
    <property type="protein sequence ID" value="MEQ2511408.1"/>
    <property type="molecule type" value="Genomic_DNA"/>
</dbReference>